<comment type="caution">
    <text evidence="1">The sequence shown here is derived from an EMBL/GenBank/DDBJ whole genome shotgun (WGS) entry which is preliminary data.</text>
</comment>
<sequence length="128" mass="15181">MNINKKTENVIGTVEYEVDFGYYGDEEEFLEYEKFTNLNELLTALSNDKLEEIRNHYEAKGIKVVSISFLNRSEDKETEARMMITDKKLNGWVTTKINNDDIDNRLLTNIQRMKEIIDNTLEQYPIRY</sequence>
<keyword evidence="2" id="KW-1185">Reference proteome</keyword>
<reference evidence="1 2" key="1">
    <citation type="submission" date="2018-10" db="EMBL/GenBank/DDBJ databases">
        <title>Phylogenomics of Brevibacillus.</title>
        <authorList>
            <person name="Dunlap C."/>
        </authorList>
    </citation>
    <scope>NUCLEOTIDE SEQUENCE [LARGE SCALE GENOMIC DNA]</scope>
    <source>
        <strain evidence="1 2">DSM 100115</strain>
    </source>
</reference>
<name>A0A3M8B7P7_9BACL</name>
<gene>
    <name evidence="1" type="ORF">EDM57_04405</name>
</gene>
<accession>A0A3M8B7P7</accession>
<proteinExistence type="predicted"/>
<protein>
    <submittedName>
        <fullName evidence="1">Uncharacterized protein</fullName>
    </submittedName>
</protein>
<evidence type="ECO:0000313" key="1">
    <source>
        <dbReference type="EMBL" id="RNB59390.1"/>
    </source>
</evidence>
<dbReference type="EMBL" id="RHHS01000013">
    <property type="protein sequence ID" value="RNB59390.1"/>
    <property type="molecule type" value="Genomic_DNA"/>
</dbReference>
<dbReference type="AlphaFoldDB" id="A0A3M8B7P7"/>
<dbReference type="OrthoDB" id="9945830at2"/>
<dbReference type="RefSeq" id="WP_122903557.1">
    <property type="nucleotide sequence ID" value="NZ_RHHS01000013.1"/>
</dbReference>
<organism evidence="1 2">
    <name type="scientific">Brevibacillus gelatini</name>
    <dbReference type="NCBI Taxonomy" id="1655277"/>
    <lineage>
        <taxon>Bacteria</taxon>
        <taxon>Bacillati</taxon>
        <taxon>Bacillota</taxon>
        <taxon>Bacilli</taxon>
        <taxon>Bacillales</taxon>
        <taxon>Paenibacillaceae</taxon>
        <taxon>Brevibacillus</taxon>
    </lineage>
</organism>
<evidence type="ECO:0000313" key="2">
    <source>
        <dbReference type="Proteomes" id="UP000268829"/>
    </source>
</evidence>
<dbReference type="Proteomes" id="UP000268829">
    <property type="component" value="Unassembled WGS sequence"/>
</dbReference>